<keyword evidence="5" id="KW-0747">Spliceosome</keyword>
<evidence type="ECO:0000313" key="10">
    <source>
        <dbReference type="EMBL" id="CAH3179939.1"/>
    </source>
</evidence>
<feature type="compositionally biased region" description="Acidic residues" evidence="8">
    <location>
        <begin position="66"/>
        <end position="81"/>
    </location>
</feature>
<dbReference type="EMBL" id="CALNXK010000266">
    <property type="protein sequence ID" value="CAH3179939.1"/>
    <property type="molecule type" value="Genomic_DNA"/>
</dbReference>
<keyword evidence="6" id="KW-0508">mRNA splicing</keyword>
<accession>A0ABN8RN12</accession>
<feature type="region of interest" description="Disordered" evidence="8">
    <location>
        <begin position="59"/>
        <end position="81"/>
    </location>
</feature>
<evidence type="ECO:0000256" key="6">
    <source>
        <dbReference type="ARBA" id="ARBA00023187"/>
    </source>
</evidence>
<evidence type="ECO:0000256" key="3">
    <source>
        <dbReference type="ARBA" id="ARBA00018242"/>
    </source>
</evidence>
<keyword evidence="11" id="KW-1185">Reference proteome</keyword>
<keyword evidence="7" id="KW-0539">Nucleus</keyword>
<keyword evidence="4" id="KW-0507">mRNA processing</keyword>
<dbReference type="Proteomes" id="UP001159405">
    <property type="component" value="Unassembled WGS sequence"/>
</dbReference>
<protein>
    <recommendedName>
        <fullName evidence="3">Pre-mRNA-splicing factor 18</fullName>
    </recommendedName>
</protein>
<evidence type="ECO:0000259" key="9">
    <source>
        <dbReference type="Pfam" id="PF02840"/>
    </source>
</evidence>
<feature type="region of interest" description="Disordered" evidence="8">
    <location>
        <begin position="1"/>
        <end position="21"/>
    </location>
</feature>
<dbReference type="Gene3D" id="1.20.940.10">
    <property type="entry name" value="Functional domain of the splicing factor Prp18"/>
    <property type="match status" value="1"/>
</dbReference>
<dbReference type="InterPro" id="IPR004098">
    <property type="entry name" value="Prp18"/>
</dbReference>
<dbReference type="PANTHER" id="PTHR13007:SF19">
    <property type="entry name" value="PRE-MRNA-SPLICING FACTOR 18"/>
    <property type="match status" value="1"/>
</dbReference>
<feature type="domain" description="Prp18" evidence="9">
    <location>
        <begin position="126"/>
        <end position="232"/>
    </location>
</feature>
<sequence>MRQEKRKKKGGEKARSKSQDCCVPFKPKNYLQILLSAYARTSEADILHLGQKAARCSTCKPGGEEQTNESEESSQVEDDGTTLEDIKRATSLLALAIWCQPSFTLNKSLAINMGKDDENLDQDVILKFIQAKLAGATQCQTESYLKPLLRKLKHKKTPRDILAFLTIIIMSLLEREYVKANDSYLQMAIGNAPWPIGVSMVGIHARTGREKIFSQNVAHVLNDETQRKYIQSKGFPVSLLHWDKKGKRYRLKSGSGTCMVTGDTKENMIAEASAHFKLRDQILVFQDGKEVPENFNISSYTQTKMIKYPSRAKAGERLYLLHASEKKEDKRAADAQHHLWGFK</sequence>
<evidence type="ECO:0000256" key="1">
    <source>
        <dbReference type="ARBA" id="ARBA00004123"/>
    </source>
</evidence>
<organism evidence="10 11">
    <name type="scientific">Porites lobata</name>
    <dbReference type="NCBI Taxonomy" id="104759"/>
    <lineage>
        <taxon>Eukaryota</taxon>
        <taxon>Metazoa</taxon>
        <taxon>Cnidaria</taxon>
        <taxon>Anthozoa</taxon>
        <taxon>Hexacorallia</taxon>
        <taxon>Scleractinia</taxon>
        <taxon>Fungiina</taxon>
        <taxon>Poritidae</taxon>
        <taxon>Porites</taxon>
    </lineage>
</organism>
<comment type="caution">
    <text evidence="10">The sequence shown here is derived from an EMBL/GenBank/DDBJ whole genome shotgun (WGS) entry which is preliminary data.</text>
</comment>
<dbReference type="SUPFAM" id="SSF47938">
    <property type="entry name" value="Functional domain of the splicing factor Prp18"/>
    <property type="match status" value="1"/>
</dbReference>
<dbReference type="InterPro" id="IPR039979">
    <property type="entry name" value="PRPF18"/>
</dbReference>
<comment type="similarity">
    <text evidence="2">Belongs to the PRP18 family.</text>
</comment>
<evidence type="ECO:0000313" key="11">
    <source>
        <dbReference type="Proteomes" id="UP001159405"/>
    </source>
</evidence>
<dbReference type="Pfam" id="PF02840">
    <property type="entry name" value="Prp18"/>
    <property type="match status" value="1"/>
</dbReference>
<evidence type="ECO:0000256" key="2">
    <source>
        <dbReference type="ARBA" id="ARBA00008137"/>
    </source>
</evidence>
<evidence type="ECO:0000256" key="7">
    <source>
        <dbReference type="ARBA" id="ARBA00023242"/>
    </source>
</evidence>
<reference evidence="10 11" key="1">
    <citation type="submission" date="2022-05" db="EMBL/GenBank/DDBJ databases">
        <authorList>
            <consortium name="Genoscope - CEA"/>
            <person name="William W."/>
        </authorList>
    </citation>
    <scope>NUCLEOTIDE SEQUENCE [LARGE SCALE GENOMIC DNA]</scope>
</reference>
<evidence type="ECO:0000256" key="5">
    <source>
        <dbReference type="ARBA" id="ARBA00022728"/>
    </source>
</evidence>
<dbReference type="PANTHER" id="PTHR13007">
    <property type="entry name" value="PRE-MRNA SPLICING FACTOR-RELATED"/>
    <property type="match status" value="1"/>
</dbReference>
<name>A0ABN8RN12_9CNID</name>
<comment type="subcellular location">
    <subcellularLocation>
        <location evidence="1">Nucleus</location>
    </subcellularLocation>
</comment>
<evidence type="ECO:0000256" key="8">
    <source>
        <dbReference type="SAM" id="MobiDB-lite"/>
    </source>
</evidence>
<feature type="compositionally biased region" description="Basic residues" evidence="8">
    <location>
        <begin position="1"/>
        <end position="10"/>
    </location>
</feature>
<evidence type="ECO:0000256" key="4">
    <source>
        <dbReference type="ARBA" id="ARBA00022664"/>
    </source>
</evidence>
<proteinExistence type="inferred from homology"/>
<gene>
    <name evidence="10" type="ORF">PLOB_00022598</name>
</gene>